<comment type="caution">
    <text evidence="9">The sequence shown here is derived from an EMBL/GenBank/DDBJ whole genome shotgun (WGS) entry which is preliminary data.</text>
</comment>
<dbReference type="Pfam" id="PF23344">
    <property type="entry name" value="ZP-N"/>
    <property type="match status" value="1"/>
</dbReference>
<keyword evidence="7" id="KW-1133">Transmembrane helix</keyword>
<evidence type="ECO:0000259" key="8">
    <source>
        <dbReference type="PROSITE" id="PS51034"/>
    </source>
</evidence>
<dbReference type="Gene3D" id="2.10.25.10">
    <property type="entry name" value="Laminin"/>
    <property type="match status" value="2"/>
</dbReference>
<evidence type="ECO:0000313" key="10">
    <source>
        <dbReference type="Proteomes" id="UP001159427"/>
    </source>
</evidence>
<evidence type="ECO:0000256" key="7">
    <source>
        <dbReference type="SAM" id="Phobius"/>
    </source>
</evidence>
<dbReference type="InterPro" id="IPR001507">
    <property type="entry name" value="ZP_dom"/>
</dbReference>
<dbReference type="InterPro" id="IPR048290">
    <property type="entry name" value="ZP_chr"/>
</dbReference>
<sequence>PLECYSYSYLNDSVRAQGFYNGYYGYYQCDSNLPFGWYRFSGSAGSQMATSCVGKNRCSSHAPGWLSTPHPSKDDGIFSGTVCFHWDSSCCLWSTNIRVRNCSGFYVYELGPPPACWLRYCGNGGGMLHLLQQTVKVGPVWQAKTKAGQIAPSSSSEYYVPSSSYALPPPLDFQFHVPADCDQICTNTQGSYSCSCVSGYRLSSDGKSCLDIDECSTNNGGCSHHCYNIPGSFYCGCPEGTTMASNNLTCVEPGVSVVCDENNMTVSLEKQTFPFFNVSSLHLRYSSCRATENSTHFLISTPLNSCGTLVNETEDALIFWNEIRADAVIIDNVITRTHDITFKFYCSYSRRKMLSIQFQPQQIFIGSEAGYGNFTFKMDFYKTAAFATPYAEKDYPILVALNEYLYVKYSVESSANLVIMAENCKATKYGSFYSWPYYNIIQNGCEQDTTMEYTYNPLASSQQLKIRSFRFFNDYDVVYFHCELLACYRGSSNSRCSRGCLSSKRRKRRGTVEEDIEHEESTSTHILSSGPIMIKETETETEERDEGDTGKSQQTALIGGAAAAGGLSLIVIIALAVLAVKYRIARRFMNRNKVGDLYTTQDEQMSRRNAYIQEDDMIEREDSF</sequence>
<keyword evidence="7" id="KW-0472">Membrane</keyword>
<evidence type="ECO:0000256" key="6">
    <source>
        <dbReference type="SAM" id="MobiDB-lite"/>
    </source>
</evidence>
<dbReference type="SUPFAM" id="SSF57196">
    <property type="entry name" value="EGF/Laminin"/>
    <property type="match status" value="2"/>
</dbReference>
<dbReference type="PRINTS" id="PR00023">
    <property type="entry name" value="ZPELLUCIDA"/>
</dbReference>
<dbReference type="Proteomes" id="UP001159427">
    <property type="component" value="Unassembled WGS sequence"/>
</dbReference>
<dbReference type="PROSITE" id="PS01187">
    <property type="entry name" value="EGF_CA"/>
    <property type="match status" value="1"/>
</dbReference>
<keyword evidence="1" id="KW-0245">EGF-like domain</keyword>
<keyword evidence="2" id="KW-0732">Signal</keyword>
<accession>A0ABN8N712</accession>
<keyword evidence="10" id="KW-1185">Reference proteome</keyword>
<protein>
    <recommendedName>
        <fullName evidence="8">ZP domain-containing protein</fullName>
    </recommendedName>
</protein>
<dbReference type="InterPro" id="IPR018097">
    <property type="entry name" value="EGF_Ca-bd_CS"/>
</dbReference>
<keyword evidence="4" id="KW-1015">Disulfide bond</keyword>
<evidence type="ECO:0000256" key="3">
    <source>
        <dbReference type="ARBA" id="ARBA00022737"/>
    </source>
</evidence>
<dbReference type="SMART" id="SM00241">
    <property type="entry name" value="ZP"/>
    <property type="match status" value="1"/>
</dbReference>
<feature type="domain" description="ZP" evidence="8">
    <location>
        <begin position="258"/>
        <end position="503"/>
    </location>
</feature>
<dbReference type="InterPro" id="IPR055356">
    <property type="entry name" value="ZP-N"/>
</dbReference>
<dbReference type="Pfam" id="PF00100">
    <property type="entry name" value="Zona_pellucida"/>
    <property type="match status" value="1"/>
</dbReference>
<dbReference type="Gene3D" id="2.60.40.3210">
    <property type="entry name" value="Zona pellucida, ZP-N domain"/>
    <property type="match status" value="1"/>
</dbReference>
<dbReference type="InterPro" id="IPR057774">
    <property type="entry name" value="D8C_UMOD/GP2/OIT3-like"/>
</dbReference>
<dbReference type="Pfam" id="PF14670">
    <property type="entry name" value="FXa_inhibition"/>
    <property type="match status" value="1"/>
</dbReference>
<dbReference type="InterPro" id="IPR055355">
    <property type="entry name" value="ZP-C"/>
</dbReference>
<dbReference type="Pfam" id="PF23283">
    <property type="entry name" value="D8C_UMOD"/>
    <property type="match status" value="1"/>
</dbReference>
<dbReference type="Pfam" id="PF12662">
    <property type="entry name" value="cEGF"/>
    <property type="match status" value="1"/>
</dbReference>
<dbReference type="PANTHER" id="PTHR14002:SF43">
    <property type="entry name" value="DELTA-LIKE PROTEIN"/>
    <property type="match status" value="1"/>
</dbReference>
<dbReference type="Gene3D" id="2.60.40.4100">
    <property type="entry name" value="Zona pellucida, ZP-C domain"/>
    <property type="match status" value="1"/>
</dbReference>
<feature type="transmembrane region" description="Helical" evidence="7">
    <location>
        <begin position="556"/>
        <end position="580"/>
    </location>
</feature>
<dbReference type="EMBL" id="CALNXI010000760">
    <property type="protein sequence ID" value="CAH3044643.1"/>
    <property type="molecule type" value="Genomic_DNA"/>
</dbReference>
<gene>
    <name evidence="9" type="ORF">PEVE_00040879</name>
</gene>
<name>A0ABN8N712_9CNID</name>
<dbReference type="InterPro" id="IPR001881">
    <property type="entry name" value="EGF-like_Ca-bd_dom"/>
</dbReference>
<feature type="region of interest" description="Disordered" evidence="6">
    <location>
        <begin position="508"/>
        <end position="553"/>
    </location>
</feature>
<dbReference type="InterPro" id="IPR026823">
    <property type="entry name" value="cEGF"/>
</dbReference>
<feature type="non-terminal residue" evidence="9">
    <location>
        <position position="1"/>
    </location>
</feature>
<keyword evidence="3" id="KW-0677">Repeat</keyword>
<dbReference type="PANTHER" id="PTHR14002">
    <property type="entry name" value="ENDOGLIN/TGF-BETA RECEPTOR TYPE III"/>
    <property type="match status" value="1"/>
</dbReference>
<dbReference type="PROSITE" id="PS51034">
    <property type="entry name" value="ZP_2"/>
    <property type="match status" value="1"/>
</dbReference>
<keyword evidence="5" id="KW-0325">Glycoprotein</keyword>
<dbReference type="InterPro" id="IPR042235">
    <property type="entry name" value="ZP-C_dom"/>
</dbReference>
<dbReference type="SMART" id="SM00181">
    <property type="entry name" value="EGF"/>
    <property type="match status" value="2"/>
</dbReference>
<dbReference type="InterPro" id="IPR000742">
    <property type="entry name" value="EGF"/>
</dbReference>
<evidence type="ECO:0000256" key="4">
    <source>
        <dbReference type="ARBA" id="ARBA00023157"/>
    </source>
</evidence>
<keyword evidence="7" id="KW-0812">Transmembrane</keyword>
<evidence type="ECO:0000256" key="2">
    <source>
        <dbReference type="ARBA" id="ARBA00022729"/>
    </source>
</evidence>
<organism evidence="9 10">
    <name type="scientific">Porites evermanni</name>
    <dbReference type="NCBI Taxonomy" id="104178"/>
    <lineage>
        <taxon>Eukaryota</taxon>
        <taxon>Metazoa</taxon>
        <taxon>Cnidaria</taxon>
        <taxon>Anthozoa</taxon>
        <taxon>Hexacorallia</taxon>
        <taxon>Scleractinia</taxon>
        <taxon>Fungiina</taxon>
        <taxon>Poritidae</taxon>
        <taxon>Porites</taxon>
    </lineage>
</organism>
<proteinExistence type="predicted"/>
<evidence type="ECO:0000256" key="1">
    <source>
        <dbReference type="ARBA" id="ARBA00022536"/>
    </source>
</evidence>
<dbReference type="SMART" id="SM00179">
    <property type="entry name" value="EGF_CA"/>
    <property type="match status" value="2"/>
</dbReference>
<evidence type="ECO:0000256" key="5">
    <source>
        <dbReference type="ARBA" id="ARBA00023180"/>
    </source>
</evidence>
<reference evidence="9 10" key="1">
    <citation type="submission" date="2022-05" db="EMBL/GenBank/DDBJ databases">
        <authorList>
            <consortium name="Genoscope - CEA"/>
            <person name="William W."/>
        </authorList>
    </citation>
    <scope>NUCLEOTIDE SEQUENCE [LARGE SCALE GENOMIC DNA]</scope>
</reference>
<evidence type="ECO:0000313" key="9">
    <source>
        <dbReference type="EMBL" id="CAH3044643.1"/>
    </source>
</evidence>